<sequence length="291" mass="30948">MRIVIEGLGKTYRGGQAALDGVELRIEPGMTGLLGPNGAGKTTLMRILTGILRPTAGRVLVGDHDLATSSGRTALKRVLGYLPQELSLYPDLTARETLDYIALLKGIDDKRAREHQVADLLEQVGLTEHRSRRVGMLSGGMRRRLGIAQALLGDPRLIVVDEPTAGLDPHERMRFRALLAQLGGDRVTILSTHILDDVAQTCPQVCVLSGGTLRYHGSTAGLTDAAAGRTYLLRSSTPPTEGTVVNAVTDAAGTEYRVVGDPPPGAAVITPTLEDGYVALLQSSESTKATR</sequence>
<evidence type="ECO:0000256" key="1">
    <source>
        <dbReference type="ARBA" id="ARBA00005417"/>
    </source>
</evidence>
<evidence type="ECO:0000313" key="7">
    <source>
        <dbReference type="Proteomes" id="UP001205185"/>
    </source>
</evidence>
<protein>
    <submittedName>
        <fullName evidence="6">ABC-type multidrug transport system, ATPase component</fullName>
    </submittedName>
</protein>
<keyword evidence="2" id="KW-0813">Transport</keyword>
<dbReference type="EMBL" id="JAMTCO010000009">
    <property type="protein sequence ID" value="MCP2271558.1"/>
    <property type="molecule type" value="Genomic_DNA"/>
</dbReference>
<keyword evidence="4" id="KW-0067">ATP-binding</keyword>
<proteinExistence type="inferred from homology"/>
<gene>
    <name evidence="6" type="ORF">LV75_004072</name>
</gene>
<evidence type="ECO:0000313" key="6">
    <source>
        <dbReference type="EMBL" id="MCP2271558.1"/>
    </source>
</evidence>
<comment type="caution">
    <text evidence="6">The sequence shown here is derived from an EMBL/GenBank/DDBJ whole genome shotgun (WGS) entry which is preliminary data.</text>
</comment>
<keyword evidence="7" id="KW-1185">Reference proteome</keyword>
<dbReference type="PROSITE" id="PS00211">
    <property type="entry name" value="ABC_TRANSPORTER_1"/>
    <property type="match status" value="1"/>
</dbReference>
<dbReference type="SMART" id="SM00382">
    <property type="entry name" value="AAA"/>
    <property type="match status" value="1"/>
</dbReference>
<dbReference type="CDD" id="cd03264">
    <property type="entry name" value="ABC_drug_resistance_like"/>
    <property type="match status" value="1"/>
</dbReference>
<evidence type="ECO:0000256" key="4">
    <source>
        <dbReference type="ARBA" id="ARBA00022840"/>
    </source>
</evidence>
<dbReference type="SUPFAM" id="SSF52540">
    <property type="entry name" value="P-loop containing nucleoside triphosphate hydrolases"/>
    <property type="match status" value="1"/>
</dbReference>
<dbReference type="PANTHER" id="PTHR43335:SF2">
    <property type="entry name" value="ABC TRANSPORTER, ATP-BINDING PROTEIN"/>
    <property type="match status" value="1"/>
</dbReference>
<dbReference type="InterPro" id="IPR017871">
    <property type="entry name" value="ABC_transporter-like_CS"/>
</dbReference>
<evidence type="ECO:0000256" key="2">
    <source>
        <dbReference type="ARBA" id="ARBA00022448"/>
    </source>
</evidence>
<name>A0ABT1IFY3_9PSEU</name>
<accession>A0ABT1IFY3</accession>
<dbReference type="InterPro" id="IPR003593">
    <property type="entry name" value="AAA+_ATPase"/>
</dbReference>
<dbReference type="Pfam" id="PF00005">
    <property type="entry name" value="ABC_tran"/>
    <property type="match status" value="1"/>
</dbReference>
<evidence type="ECO:0000256" key="3">
    <source>
        <dbReference type="ARBA" id="ARBA00022741"/>
    </source>
</evidence>
<evidence type="ECO:0000259" key="5">
    <source>
        <dbReference type="PROSITE" id="PS50893"/>
    </source>
</evidence>
<dbReference type="Proteomes" id="UP001205185">
    <property type="component" value="Unassembled WGS sequence"/>
</dbReference>
<dbReference type="InterPro" id="IPR003439">
    <property type="entry name" value="ABC_transporter-like_ATP-bd"/>
</dbReference>
<reference evidence="6 7" key="1">
    <citation type="submission" date="2022-06" db="EMBL/GenBank/DDBJ databases">
        <title>Genomic Encyclopedia of Archaeal and Bacterial Type Strains, Phase II (KMG-II): from individual species to whole genera.</title>
        <authorList>
            <person name="Goeker M."/>
        </authorList>
    </citation>
    <scope>NUCLEOTIDE SEQUENCE [LARGE SCALE GENOMIC DNA]</scope>
    <source>
        <strain evidence="6 7">DSM 44255</strain>
    </source>
</reference>
<dbReference type="Gene3D" id="3.40.50.300">
    <property type="entry name" value="P-loop containing nucleotide triphosphate hydrolases"/>
    <property type="match status" value="1"/>
</dbReference>
<dbReference type="PANTHER" id="PTHR43335">
    <property type="entry name" value="ABC TRANSPORTER, ATP-BINDING PROTEIN"/>
    <property type="match status" value="1"/>
</dbReference>
<dbReference type="PROSITE" id="PS50893">
    <property type="entry name" value="ABC_TRANSPORTER_2"/>
    <property type="match status" value="1"/>
</dbReference>
<organism evidence="6 7">
    <name type="scientific">Actinokineospora diospyrosa</name>
    <dbReference type="NCBI Taxonomy" id="103728"/>
    <lineage>
        <taxon>Bacteria</taxon>
        <taxon>Bacillati</taxon>
        <taxon>Actinomycetota</taxon>
        <taxon>Actinomycetes</taxon>
        <taxon>Pseudonocardiales</taxon>
        <taxon>Pseudonocardiaceae</taxon>
        <taxon>Actinokineospora</taxon>
    </lineage>
</organism>
<dbReference type="RefSeq" id="WP_253888491.1">
    <property type="nucleotide sequence ID" value="NZ_JAMTCO010000009.1"/>
</dbReference>
<feature type="domain" description="ABC transporter" evidence="5">
    <location>
        <begin position="3"/>
        <end position="235"/>
    </location>
</feature>
<comment type="similarity">
    <text evidence="1">Belongs to the ABC transporter superfamily.</text>
</comment>
<keyword evidence="3" id="KW-0547">Nucleotide-binding</keyword>
<dbReference type="InterPro" id="IPR027417">
    <property type="entry name" value="P-loop_NTPase"/>
</dbReference>